<proteinExistence type="inferred from homology"/>
<dbReference type="SUPFAM" id="SSF75005">
    <property type="entry name" value="Arabinanase/levansucrase/invertase"/>
    <property type="match status" value="1"/>
</dbReference>
<keyword evidence="5" id="KW-0732">Signal</keyword>
<dbReference type="PANTHER" id="PTHR42812">
    <property type="entry name" value="BETA-XYLOSIDASE"/>
    <property type="match status" value="1"/>
</dbReference>
<dbReference type="InterPro" id="IPR006710">
    <property type="entry name" value="Glyco_hydro_43"/>
</dbReference>
<feature type="chain" id="PRO_5025610435" evidence="5">
    <location>
        <begin position="22"/>
        <end position="604"/>
    </location>
</feature>
<evidence type="ECO:0000313" key="8">
    <source>
        <dbReference type="Proteomes" id="UP000800200"/>
    </source>
</evidence>
<dbReference type="EMBL" id="ML994644">
    <property type="protein sequence ID" value="KAF2183038.1"/>
    <property type="molecule type" value="Genomic_DNA"/>
</dbReference>
<reference evidence="7" key="1">
    <citation type="journal article" date="2020" name="Stud. Mycol.">
        <title>101 Dothideomycetes genomes: a test case for predicting lifestyles and emergence of pathogens.</title>
        <authorList>
            <person name="Haridas S."/>
            <person name="Albert R."/>
            <person name="Binder M."/>
            <person name="Bloem J."/>
            <person name="Labutti K."/>
            <person name="Salamov A."/>
            <person name="Andreopoulos B."/>
            <person name="Baker S."/>
            <person name="Barry K."/>
            <person name="Bills G."/>
            <person name="Bluhm B."/>
            <person name="Cannon C."/>
            <person name="Castanera R."/>
            <person name="Culley D."/>
            <person name="Daum C."/>
            <person name="Ezra D."/>
            <person name="Gonzalez J."/>
            <person name="Henrissat B."/>
            <person name="Kuo A."/>
            <person name="Liang C."/>
            <person name="Lipzen A."/>
            <person name="Lutzoni F."/>
            <person name="Magnuson J."/>
            <person name="Mondo S."/>
            <person name="Nolan M."/>
            <person name="Ohm R."/>
            <person name="Pangilinan J."/>
            <person name="Park H.-J."/>
            <person name="Ramirez L."/>
            <person name="Alfaro M."/>
            <person name="Sun H."/>
            <person name="Tritt A."/>
            <person name="Yoshinaga Y."/>
            <person name="Zwiers L.-H."/>
            <person name="Turgeon B."/>
            <person name="Goodwin S."/>
            <person name="Spatafora J."/>
            <person name="Crous P."/>
            <person name="Grigoriev I."/>
        </authorList>
    </citation>
    <scope>NUCLEOTIDE SEQUENCE</scope>
    <source>
        <strain evidence="7">CBS 207.26</strain>
    </source>
</reference>
<dbReference type="InterPro" id="IPR023296">
    <property type="entry name" value="Glyco_hydro_beta-prop_sf"/>
</dbReference>
<dbReference type="Pfam" id="PF17851">
    <property type="entry name" value="GH43_C2"/>
    <property type="match status" value="1"/>
</dbReference>
<keyword evidence="3" id="KW-0326">Glycosidase</keyword>
<dbReference type="InterPro" id="IPR041542">
    <property type="entry name" value="GH43_C2"/>
</dbReference>
<dbReference type="Gene3D" id="2.115.10.20">
    <property type="entry name" value="Glycosyl hydrolase domain, family 43"/>
    <property type="match status" value="1"/>
</dbReference>
<dbReference type="Proteomes" id="UP000800200">
    <property type="component" value="Unassembled WGS sequence"/>
</dbReference>
<evidence type="ECO:0000259" key="6">
    <source>
        <dbReference type="Pfam" id="PF17851"/>
    </source>
</evidence>
<protein>
    <submittedName>
        <fullName evidence="7">Glycoside hydrolase family 43 protein</fullName>
    </submittedName>
</protein>
<dbReference type="AlphaFoldDB" id="A0A6A6DXV9"/>
<evidence type="ECO:0000256" key="3">
    <source>
        <dbReference type="ARBA" id="ARBA00023295"/>
    </source>
</evidence>
<comment type="similarity">
    <text evidence="1">Belongs to the glycosyl hydrolase 43 family.</text>
</comment>
<dbReference type="CDD" id="cd18833">
    <property type="entry name" value="GH43_PcXyl-like"/>
    <property type="match status" value="1"/>
</dbReference>
<organism evidence="7 8">
    <name type="scientific">Zopfia rhizophila CBS 207.26</name>
    <dbReference type="NCBI Taxonomy" id="1314779"/>
    <lineage>
        <taxon>Eukaryota</taxon>
        <taxon>Fungi</taxon>
        <taxon>Dikarya</taxon>
        <taxon>Ascomycota</taxon>
        <taxon>Pezizomycotina</taxon>
        <taxon>Dothideomycetes</taxon>
        <taxon>Dothideomycetes incertae sedis</taxon>
        <taxon>Zopfiaceae</taxon>
        <taxon>Zopfia</taxon>
    </lineage>
</organism>
<dbReference type="Pfam" id="PF04616">
    <property type="entry name" value="Glyco_hydro_43"/>
    <property type="match status" value="1"/>
</dbReference>
<gene>
    <name evidence="7" type="ORF">K469DRAFT_690181</name>
</gene>
<dbReference type="InterPro" id="IPR051795">
    <property type="entry name" value="Glycosyl_Hydrlase_43"/>
</dbReference>
<name>A0A6A6DXV9_9PEZI</name>
<sequence>MSDMQLRQLTSLFPLLAIGLAQQSTITNPILPGFHPDPSCIYVPEWNNTFFCTTSTFNWFPGLPVYASRDLLHWKHVSNALSRPEQLPYLGYINRGQSGIYAPTLRYHDGVFTIITTLANQALPRENLTRWDNIIFNTKDPYGEWDDPIHYYGPGIDPSPFWDENGVAWVTSTFNSSGVVHAPVNLTTGEVTLPFKWLWIGTGGAAPEAAHVYKKDDWYYVLLAEGGTREKHMVTMARSRSLHGPYEGSPDNPLLTAYNNTESYFQAVGHVDLFQDGKGQWWAAGLTVRAGGEYAKDPYHANFPMGHETFLVPVEWPEGEFPNFTNVSGTISGDFHLPQPSGPETVPEQGPGQLVDADDEVDFEPGSQIPPHFLHWRIPHTDNYKVSPEGHENTLALRSSMLNLTGYDGDSTLGRGQTFISRRQSHSLFKFNVEVDWKDSLVRDSEELGIAIMQDQSQHFDIGIVLLSSTEPKNQTSGIIWQIPPTESGYINETTSLEPNGPPKPYIRFGGIGITGFRRPEQTIWVEEVTELPKDFSAGPAGTKDEELRVFWYTRGDLLVPIYSGTTVGAYATSNGRYGEGAFETYISKWRYIGIEQVIEESKQ</sequence>
<dbReference type="SUPFAM" id="SSF49899">
    <property type="entry name" value="Concanavalin A-like lectins/glucanases"/>
    <property type="match status" value="1"/>
</dbReference>
<evidence type="ECO:0000313" key="7">
    <source>
        <dbReference type="EMBL" id="KAF2183038.1"/>
    </source>
</evidence>
<keyword evidence="2 7" id="KW-0378">Hydrolase</keyword>
<keyword evidence="8" id="KW-1185">Reference proteome</keyword>
<feature type="domain" description="Beta-xylosidase C-terminal Concanavalin A-like" evidence="6">
    <location>
        <begin position="362"/>
        <end position="465"/>
    </location>
</feature>
<feature type="signal peptide" evidence="5">
    <location>
        <begin position="1"/>
        <end position="21"/>
    </location>
</feature>
<feature type="site" description="Important for catalytic activity, responsible for pKa modulation of the active site Glu and correct orientation of both the proton donor and substrate" evidence="4">
    <location>
        <position position="157"/>
    </location>
</feature>
<dbReference type="OrthoDB" id="408373at2759"/>
<accession>A0A6A6DXV9</accession>
<dbReference type="GO" id="GO:0005975">
    <property type="term" value="P:carbohydrate metabolic process"/>
    <property type="evidence" value="ECO:0007669"/>
    <property type="project" value="InterPro"/>
</dbReference>
<dbReference type="PANTHER" id="PTHR42812:SF17">
    <property type="entry name" value="BETA-XYLOSIDASE C-TERMINAL CONCANAVALIN A-LIKE DOMAIN-CONTAINING PROTEIN-RELATED"/>
    <property type="match status" value="1"/>
</dbReference>
<evidence type="ECO:0000256" key="5">
    <source>
        <dbReference type="SAM" id="SignalP"/>
    </source>
</evidence>
<dbReference type="Gene3D" id="2.60.120.200">
    <property type="match status" value="1"/>
</dbReference>
<evidence type="ECO:0000256" key="1">
    <source>
        <dbReference type="ARBA" id="ARBA00009865"/>
    </source>
</evidence>
<dbReference type="InterPro" id="IPR013320">
    <property type="entry name" value="ConA-like_dom_sf"/>
</dbReference>
<evidence type="ECO:0000256" key="2">
    <source>
        <dbReference type="ARBA" id="ARBA00022801"/>
    </source>
</evidence>
<evidence type="ECO:0000256" key="4">
    <source>
        <dbReference type="PIRSR" id="PIRSR606710-2"/>
    </source>
</evidence>
<dbReference type="GO" id="GO:0004553">
    <property type="term" value="F:hydrolase activity, hydrolyzing O-glycosyl compounds"/>
    <property type="evidence" value="ECO:0007669"/>
    <property type="project" value="InterPro"/>
</dbReference>